<reference evidence="1 2" key="1">
    <citation type="submission" date="2015-01" db="EMBL/GenBank/DDBJ databases">
        <title>Draft genome of Vibrio mytili type strain CAIM 528.</title>
        <authorList>
            <person name="Gonzalez-Castillo A."/>
            <person name="Gomez-Gil B."/>
            <person name="Enciso-Ibarra J."/>
        </authorList>
    </citation>
    <scope>NUCLEOTIDE SEQUENCE [LARGE SCALE GENOMIC DNA]</scope>
    <source>
        <strain evidence="1 2">CAIM 528</strain>
    </source>
</reference>
<dbReference type="AlphaFoldDB" id="A0A0C3HVB1"/>
<dbReference type="InterPro" id="IPR036249">
    <property type="entry name" value="Thioredoxin-like_sf"/>
</dbReference>
<dbReference type="STRING" id="50718.SU60_03315"/>
<keyword evidence="2" id="KW-1185">Reference proteome</keyword>
<organism evidence="1 2">
    <name type="scientific">Vibrio mytili</name>
    <dbReference type="NCBI Taxonomy" id="50718"/>
    <lineage>
        <taxon>Bacteria</taxon>
        <taxon>Pseudomonadati</taxon>
        <taxon>Pseudomonadota</taxon>
        <taxon>Gammaproteobacteria</taxon>
        <taxon>Vibrionales</taxon>
        <taxon>Vibrionaceae</taxon>
        <taxon>Vibrio</taxon>
    </lineage>
</organism>
<comment type="caution">
    <text evidence="1">The sequence shown here is derived from an EMBL/GenBank/DDBJ whole genome shotgun (WGS) entry which is preliminary data.</text>
</comment>
<accession>A0A0C3HVB1</accession>
<dbReference type="Pfam" id="PF05768">
    <property type="entry name" value="Glrx-like"/>
    <property type="match status" value="1"/>
</dbReference>
<dbReference type="Proteomes" id="UP000031977">
    <property type="component" value="Unassembled WGS sequence"/>
</dbReference>
<protein>
    <submittedName>
        <fullName evidence="1">Glutaredoxin</fullName>
    </submittedName>
</protein>
<evidence type="ECO:0000313" key="2">
    <source>
        <dbReference type="Proteomes" id="UP000031977"/>
    </source>
</evidence>
<proteinExistence type="predicted"/>
<dbReference type="InterPro" id="IPR008554">
    <property type="entry name" value="Glutaredoxin-like"/>
</dbReference>
<dbReference type="Gene3D" id="3.40.30.10">
    <property type="entry name" value="Glutaredoxin"/>
    <property type="match status" value="1"/>
</dbReference>
<dbReference type="EMBL" id="JXOK01000007">
    <property type="protein sequence ID" value="KIN12141.1"/>
    <property type="molecule type" value="Genomic_DNA"/>
</dbReference>
<sequence>MLILYSTEGCHLCEMAFALVENVGLAKQTDIVDIAFDNDLFSRYGVTIPVLKYQESELNWPFDLEQLTNWLEYNGITYHT</sequence>
<gene>
    <name evidence="1" type="ORF">SU60_03315</name>
</gene>
<dbReference type="OrthoDB" id="8537427at2"/>
<name>A0A0C3HVB1_9VIBR</name>
<dbReference type="SUPFAM" id="SSF52833">
    <property type="entry name" value="Thioredoxin-like"/>
    <property type="match status" value="1"/>
</dbReference>
<evidence type="ECO:0000313" key="1">
    <source>
        <dbReference type="EMBL" id="KIN12141.1"/>
    </source>
</evidence>
<dbReference type="RefSeq" id="WP_041154310.1">
    <property type="nucleotide sequence ID" value="NZ_CBCRVP010000025.1"/>
</dbReference>